<comment type="caution">
    <text evidence="3">The sequence shown here is derived from an EMBL/GenBank/DDBJ whole genome shotgun (WGS) entry which is preliminary data.</text>
</comment>
<organism evidence="3 4">
    <name type="scientific">Anaerosalibacter bizertensis</name>
    <dbReference type="NCBI Taxonomy" id="932217"/>
    <lineage>
        <taxon>Bacteria</taxon>
        <taxon>Bacillati</taxon>
        <taxon>Bacillota</taxon>
        <taxon>Tissierellia</taxon>
        <taxon>Tissierellales</taxon>
        <taxon>Sporanaerobacteraceae</taxon>
        <taxon>Anaerosalibacter</taxon>
    </lineage>
</organism>
<protein>
    <submittedName>
        <fullName evidence="3">ComF family protein</fullName>
    </submittedName>
</protein>
<dbReference type="InterPro" id="IPR000836">
    <property type="entry name" value="PRTase_dom"/>
</dbReference>
<dbReference type="SUPFAM" id="SSF53271">
    <property type="entry name" value="PRTase-like"/>
    <property type="match status" value="1"/>
</dbReference>
<reference evidence="3" key="1">
    <citation type="submission" date="2022-01" db="EMBL/GenBank/DDBJ databases">
        <title>Collection of gut derived symbiotic bacterial strains cultured from healthy donors.</title>
        <authorList>
            <person name="Lin H."/>
            <person name="Kohout C."/>
            <person name="Waligurski E."/>
            <person name="Pamer E.G."/>
        </authorList>
    </citation>
    <scope>NUCLEOTIDE SEQUENCE</scope>
    <source>
        <strain evidence="3">MSK.14.39</strain>
    </source>
</reference>
<keyword evidence="4" id="KW-1185">Reference proteome</keyword>
<evidence type="ECO:0000313" key="3">
    <source>
        <dbReference type="EMBL" id="MCG4564790.1"/>
    </source>
</evidence>
<accession>A0A9Q4FLP9</accession>
<evidence type="ECO:0000259" key="2">
    <source>
        <dbReference type="Pfam" id="PF00156"/>
    </source>
</evidence>
<evidence type="ECO:0000256" key="1">
    <source>
        <dbReference type="ARBA" id="ARBA00008007"/>
    </source>
</evidence>
<evidence type="ECO:0000313" key="4">
    <source>
        <dbReference type="Proteomes" id="UP001108123"/>
    </source>
</evidence>
<dbReference type="PANTHER" id="PTHR47505:SF1">
    <property type="entry name" value="DNA UTILIZATION PROTEIN YHGH"/>
    <property type="match status" value="1"/>
</dbReference>
<dbReference type="EMBL" id="JAKNID010000012">
    <property type="protein sequence ID" value="MCG4564790.1"/>
    <property type="molecule type" value="Genomic_DNA"/>
</dbReference>
<dbReference type="InterPro" id="IPR029057">
    <property type="entry name" value="PRTase-like"/>
</dbReference>
<dbReference type="Proteomes" id="UP001108123">
    <property type="component" value="Unassembled WGS sequence"/>
</dbReference>
<dbReference type="AlphaFoldDB" id="A0A9Q4FLP9"/>
<dbReference type="Gene3D" id="3.40.50.2020">
    <property type="match status" value="1"/>
</dbReference>
<dbReference type="RefSeq" id="WP_226807718.1">
    <property type="nucleotide sequence ID" value="NZ_JAJBNW010000014.1"/>
</dbReference>
<dbReference type="Pfam" id="PF00156">
    <property type="entry name" value="Pribosyltran"/>
    <property type="match status" value="1"/>
</dbReference>
<name>A0A9Q4FLP9_9FIRM</name>
<dbReference type="PANTHER" id="PTHR47505">
    <property type="entry name" value="DNA UTILIZATION PROTEIN YHGH"/>
    <property type="match status" value="1"/>
</dbReference>
<feature type="domain" description="Phosphoribosyltransferase" evidence="2">
    <location>
        <begin position="127"/>
        <end position="216"/>
    </location>
</feature>
<dbReference type="InterPro" id="IPR051910">
    <property type="entry name" value="ComF/GntX_DNA_util-trans"/>
</dbReference>
<gene>
    <name evidence="3" type="ORF">L0P62_04930</name>
</gene>
<proteinExistence type="inferred from homology"/>
<sequence length="222" mass="26155">MRIFDGFNELLFPEKGVCLFCGNEEEDIKNYICNYCKDNMEYLNREVDLDSPYLGKVVYSLFYNEFIKEKIYLYKYENYGYLYKPLGEILLKTIYEKNLIENIDIITYVPIHRRRKAIRGYNQSELIAKYLSKILDIPLSREKLIRIKHTKPQNKLNRYDRMKNMEGVFKVVDSTEFENKEILIIDDIITTGATIKECAKVLLEEGQAKNVHALAVTSGMKL</sequence>
<comment type="similarity">
    <text evidence="1">Belongs to the ComF/GntX family.</text>
</comment>